<protein>
    <submittedName>
        <fullName evidence="3">Isochorismatase family protein</fullName>
    </submittedName>
</protein>
<keyword evidence="1" id="KW-0378">Hydrolase</keyword>
<sequence length="217" mass="22892">MTALRRALVIVDVQQQYFDGPLEIQYPPHTESLPNIVRAIDAATAAGIPVVAVQHSAGEGAPVFDPASPQFALHPEVEQRKAESWKSLTKQYGSVYAGTDLADWLRGQQIDTVTLVGYMTNNCILASSVEAEFLGIGTEVLSDGTGAINLANEAGFAPAQAVHQTLMALLNSNWAKVSTTEAWTRALAAGQPLAGSDLGSSAMAGAERASQTDDVRV</sequence>
<dbReference type="InterPro" id="IPR050272">
    <property type="entry name" value="Isochorismatase-like_hydrls"/>
</dbReference>
<evidence type="ECO:0000259" key="2">
    <source>
        <dbReference type="Pfam" id="PF00857"/>
    </source>
</evidence>
<organism evidence="3 4">
    <name type="scientific">Arthrobacter burdickii</name>
    <dbReference type="NCBI Taxonomy" id="3035920"/>
    <lineage>
        <taxon>Bacteria</taxon>
        <taxon>Bacillati</taxon>
        <taxon>Actinomycetota</taxon>
        <taxon>Actinomycetes</taxon>
        <taxon>Micrococcales</taxon>
        <taxon>Micrococcaceae</taxon>
        <taxon>Arthrobacter</taxon>
    </lineage>
</organism>
<dbReference type="InterPro" id="IPR036380">
    <property type="entry name" value="Isochorismatase-like_sf"/>
</dbReference>
<evidence type="ECO:0000313" key="4">
    <source>
        <dbReference type="Proteomes" id="UP001174209"/>
    </source>
</evidence>
<feature type="domain" description="Isochorismatase-like" evidence="2">
    <location>
        <begin position="7"/>
        <end position="181"/>
    </location>
</feature>
<dbReference type="EMBL" id="JAROCG010000001">
    <property type="protein sequence ID" value="MDN4609993.1"/>
    <property type="molecule type" value="Genomic_DNA"/>
</dbReference>
<keyword evidence="4" id="KW-1185">Reference proteome</keyword>
<reference evidence="3" key="1">
    <citation type="submission" date="2023-06" db="EMBL/GenBank/DDBJ databases">
        <title>MT1 and MT2 Draft Genomes of Novel Species.</title>
        <authorList>
            <person name="Venkateswaran K."/>
        </authorList>
    </citation>
    <scope>NUCLEOTIDE SEQUENCE</scope>
    <source>
        <strain evidence="3">IIF3SC-B10</strain>
    </source>
</reference>
<name>A0ABT8JXW1_9MICC</name>
<accession>A0ABT8JXW1</accession>
<gene>
    <name evidence="3" type="ORF">P5G52_03850</name>
</gene>
<dbReference type="InterPro" id="IPR000868">
    <property type="entry name" value="Isochorismatase-like_dom"/>
</dbReference>
<dbReference type="PANTHER" id="PTHR43540">
    <property type="entry name" value="PEROXYUREIDOACRYLATE/UREIDOACRYLATE AMIDOHYDROLASE-RELATED"/>
    <property type="match status" value="1"/>
</dbReference>
<evidence type="ECO:0000313" key="3">
    <source>
        <dbReference type="EMBL" id="MDN4609993.1"/>
    </source>
</evidence>
<dbReference type="SUPFAM" id="SSF52499">
    <property type="entry name" value="Isochorismatase-like hydrolases"/>
    <property type="match status" value="1"/>
</dbReference>
<dbReference type="Pfam" id="PF00857">
    <property type="entry name" value="Isochorismatase"/>
    <property type="match status" value="1"/>
</dbReference>
<dbReference type="Gene3D" id="3.40.50.850">
    <property type="entry name" value="Isochorismatase-like"/>
    <property type="match status" value="1"/>
</dbReference>
<dbReference type="Proteomes" id="UP001174209">
    <property type="component" value="Unassembled WGS sequence"/>
</dbReference>
<evidence type="ECO:0000256" key="1">
    <source>
        <dbReference type="ARBA" id="ARBA00022801"/>
    </source>
</evidence>
<proteinExistence type="predicted"/>
<dbReference type="PANTHER" id="PTHR43540:SF6">
    <property type="entry name" value="ISOCHORISMATASE-LIKE DOMAIN-CONTAINING PROTEIN"/>
    <property type="match status" value="1"/>
</dbReference>
<comment type="caution">
    <text evidence="3">The sequence shown here is derived from an EMBL/GenBank/DDBJ whole genome shotgun (WGS) entry which is preliminary data.</text>
</comment>
<dbReference type="RefSeq" id="WP_301224839.1">
    <property type="nucleotide sequence ID" value="NZ_JAROCG010000001.1"/>
</dbReference>